<evidence type="ECO:0000259" key="12">
    <source>
        <dbReference type="PROSITE" id="PS50180"/>
    </source>
</evidence>
<evidence type="ECO:0000256" key="10">
    <source>
        <dbReference type="SAM" id="MobiDB-lite"/>
    </source>
</evidence>
<dbReference type="PROSITE" id="PS50179">
    <property type="entry name" value="VHS"/>
    <property type="match status" value="1"/>
</dbReference>
<evidence type="ECO:0000256" key="3">
    <source>
        <dbReference type="ARBA" id="ARBA00008099"/>
    </source>
</evidence>
<keyword evidence="7" id="KW-0653">Protein transport</keyword>
<feature type="compositionally biased region" description="Basic and acidic residues" evidence="10">
    <location>
        <begin position="804"/>
        <end position="818"/>
    </location>
</feature>
<dbReference type="GO" id="GO:0043130">
    <property type="term" value="F:ubiquitin binding"/>
    <property type="evidence" value="ECO:0007669"/>
    <property type="project" value="InterPro"/>
</dbReference>
<evidence type="ECO:0000256" key="7">
    <source>
        <dbReference type="ARBA" id="ARBA00022927"/>
    </source>
</evidence>
<comment type="caution">
    <text evidence="14">The sequence shown here is derived from an EMBL/GenBank/DDBJ whole genome shotgun (WGS) entry which is preliminary data.</text>
</comment>
<feature type="domain" description="GAE" evidence="12">
    <location>
        <begin position="872"/>
        <end position="993"/>
    </location>
</feature>
<dbReference type="GO" id="GO:0006893">
    <property type="term" value="P:Golgi to plasma membrane transport"/>
    <property type="evidence" value="ECO:0007669"/>
    <property type="project" value="TreeGrafter"/>
</dbReference>
<dbReference type="SUPFAM" id="SSF89009">
    <property type="entry name" value="GAT-like domain"/>
    <property type="match status" value="1"/>
</dbReference>
<dbReference type="Proteomes" id="UP001174136">
    <property type="component" value="Unassembled WGS sequence"/>
</dbReference>
<feature type="region of interest" description="Disordered" evidence="10">
    <location>
        <begin position="659"/>
        <end position="702"/>
    </location>
</feature>
<evidence type="ECO:0000256" key="6">
    <source>
        <dbReference type="ARBA" id="ARBA00022843"/>
    </source>
</evidence>
<dbReference type="InterPro" id="IPR008152">
    <property type="entry name" value="Clathrin_a/b/g-adaptin_app_Ig"/>
</dbReference>
<dbReference type="InterPro" id="IPR038425">
    <property type="entry name" value="GAT_sf"/>
</dbReference>
<dbReference type="Gene3D" id="1.20.5.170">
    <property type="match status" value="1"/>
</dbReference>
<dbReference type="Gene3D" id="1.25.40.90">
    <property type="match status" value="1"/>
</dbReference>
<name>A0AA47P7J7_MERPO</name>
<proteinExistence type="inferred from homology"/>
<dbReference type="GO" id="GO:0031267">
    <property type="term" value="F:small GTPase binding"/>
    <property type="evidence" value="ECO:0007669"/>
    <property type="project" value="InterPro"/>
</dbReference>
<evidence type="ECO:0000256" key="1">
    <source>
        <dbReference type="ARBA" id="ARBA00004150"/>
    </source>
</evidence>
<dbReference type="SUPFAM" id="SSF48464">
    <property type="entry name" value="ENTH/VHS domain"/>
    <property type="match status" value="1"/>
</dbReference>
<dbReference type="InterPro" id="IPR027422">
    <property type="entry name" value="GGA1-3"/>
</dbReference>
<comment type="subcellular location">
    <subcellularLocation>
        <location evidence="2">Early endosome membrane</location>
        <topology evidence="2">Peripheral membrane protein</topology>
    </subcellularLocation>
    <subcellularLocation>
        <location evidence="1">Golgi apparatus</location>
        <location evidence="1">trans-Golgi network membrane</location>
        <topology evidence="1">Peripheral membrane protein</topology>
    </subcellularLocation>
</comment>
<dbReference type="InterPro" id="IPR041198">
    <property type="entry name" value="GGA_N-GAT"/>
</dbReference>
<evidence type="ECO:0000259" key="13">
    <source>
        <dbReference type="PROSITE" id="PS50909"/>
    </source>
</evidence>
<dbReference type="InterPro" id="IPR013041">
    <property type="entry name" value="Clathrin_app_Ig-like_sf"/>
</dbReference>
<evidence type="ECO:0000259" key="11">
    <source>
        <dbReference type="PROSITE" id="PS50179"/>
    </source>
</evidence>
<feature type="compositionally biased region" description="Pro residues" evidence="10">
    <location>
        <begin position="689"/>
        <end position="698"/>
    </location>
</feature>
<dbReference type="Pfam" id="PF02883">
    <property type="entry name" value="Alpha_adaptinC2"/>
    <property type="match status" value="1"/>
</dbReference>
<dbReference type="CDD" id="cd14239">
    <property type="entry name" value="GAT_GGA1_GGA2"/>
    <property type="match status" value="1"/>
</dbReference>
<dbReference type="PROSITE" id="PS50909">
    <property type="entry name" value="GAT"/>
    <property type="match status" value="1"/>
</dbReference>
<gene>
    <name evidence="14" type="primary">GGA1</name>
    <name evidence="14" type="ORF">N1851_008553</name>
</gene>
<keyword evidence="15" id="KW-1185">Reference proteome</keyword>
<dbReference type="GO" id="GO:0035091">
    <property type="term" value="F:phosphatidylinositol binding"/>
    <property type="evidence" value="ECO:0007669"/>
    <property type="project" value="InterPro"/>
</dbReference>
<evidence type="ECO:0000256" key="2">
    <source>
        <dbReference type="ARBA" id="ARBA00004220"/>
    </source>
</evidence>
<dbReference type="GO" id="GO:0005802">
    <property type="term" value="C:trans-Golgi network"/>
    <property type="evidence" value="ECO:0007669"/>
    <property type="project" value="InterPro"/>
</dbReference>
<comment type="similarity">
    <text evidence="3">Belongs to the GGA protein family.</text>
</comment>
<feature type="domain" description="VHS" evidence="11">
    <location>
        <begin position="367"/>
        <end position="497"/>
    </location>
</feature>
<feature type="region of interest" description="Disordered" evidence="10">
    <location>
        <begin position="498"/>
        <end position="517"/>
    </location>
</feature>
<protein>
    <submittedName>
        <fullName evidence="14">ADP-ribosylation factor-binding protein GGA1</fullName>
    </submittedName>
</protein>
<keyword evidence="6" id="KW-0832">Ubl conjugation</keyword>
<dbReference type="InterPro" id="IPR002014">
    <property type="entry name" value="VHS_dom"/>
</dbReference>
<dbReference type="SMART" id="SM00288">
    <property type="entry name" value="VHS"/>
    <property type="match status" value="1"/>
</dbReference>
<keyword evidence="9" id="KW-0472">Membrane</keyword>
<dbReference type="PANTHER" id="PTHR45905">
    <property type="entry name" value="GOLGI-LOCALIZED, GAMMA-ADAPTIN EAR CONTAINING, ARF BINDING PROTEIN"/>
    <property type="match status" value="1"/>
</dbReference>
<sequence>MASSEHSEGFLMSLSVLLGFLCLKMAVLSLEFEVLFSSSRLQLGRCTCLAVPIALTAARSRENIHVFTEIPSAMAAPPDAESLESRITWTLDRVYHVQTPPAWTLDRVYHVQTPPAWTLDRVSNEQTPPAWILDRVSNEQTPPAWILDRVYHVQTPPAWILDRVSHVQTPPGCWCQGTGPRALVPGQPGRWSQGAGPRVLVSGCWSRQGAGPRALVSGCWSQGAGLRALVPGRWSQGAGLRVLVSGCWSQGAGLRALVSGCWSQGAGLRALVSGCWSQGAGPRVLVPAGRWSQGAGLRVLVSGRWSQGAGLRALVSGCWSQGAGPRVLVPGRWSQGAGPRALVSGCWSQGAGPRALVSGRWSHTNKATNPLNKDSDWGSIHGFCEQLNGELEGPQLATRLLAHKIQSPQEWESMQALLVLETCMKTCGKRFHSEVGKFRFLNELIKVVSPKYLGLRSPEPVKQKVLELIYSWTLALPDEAKILDAYQMLKKQGIVKQDPELPPDKLLNPPPPRPKNAIFEDEEKSKMLSRLLTSTHPEDLKEANKLIKEMVQEVRPRPRLDLLVDQRRVEKVSKRVSTIQEVKESVALLSQLLQEHDHTHTHTELLQDLYHRCEKMRPTLFRLASDTEDNDEALAEILQANDSLTLVINKYKQEVRGEEVNGNNAADTHRPTGGSAALLDLSGLDTSPQSPPPFPDFPSPTDGFNAPETGVSLLDDELMSLGLSEGVHTASLPSHPHDATAWDSFQSSESIEADIPAAAALLSPDTHLLSSTSTSTSSSALDELDLLGKTLLQQSLPPDSLQVKWDRQQSKPTLRDLQSKSGSSVTPSPIPAFGAEQPGPPGAHPGPGSPQPDAPPVSLEDVFVPLESIRPSSLLPVTVYDGHSLRVLVHFARDAPAGRPDVLVVILSMLSSAPRPVSHISLEVTASKSMAVKLQPPSGAELPAFSPLLPPAAVTQVLLLANPHKERTSLQYRLGFTLGDQRHEDSGTVDQFPPAETTGSGVVFLCPPSVPTLKDRKWRRVPLLCPPSVPTLKDRKWRRVPLLCPPSVPALKDRKWRRVPLSAVCPHAEGQEVASCSSALSAVCPHAEGQEVASCSSALSAVCPHAEGQEVASCSSPLSAVCPHAEGQEVASRSSPLSAVCPHAEGQEVASCSSALSAVCPRAEGQEVAAAWKLSCYVAAACFKPFLCSVLRPACRSRSELLRSTGLLFCFLQSWAEGHQRNDQQTLSSLQSALCAYFAVSLWFHINRLPYASSRCYSSYETFGSRSHPHQNQSSASAYGQTLSSLTSCSSGNIRLHASGPLLHSRRSRL</sequence>
<dbReference type="Pfam" id="PF18308">
    <property type="entry name" value="GGA_N-GAT"/>
    <property type="match status" value="1"/>
</dbReference>
<keyword evidence="4" id="KW-0813">Transport</keyword>
<dbReference type="SMART" id="SM00809">
    <property type="entry name" value="Alpha_adaptinC2"/>
    <property type="match status" value="1"/>
</dbReference>
<keyword evidence="5" id="KW-0967">Endosome</keyword>
<evidence type="ECO:0000256" key="8">
    <source>
        <dbReference type="ARBA" id="ARBA00023034"/>
    </source>
</evidence>
<dbReference type="InterPro" id="IPR008153">
    <property type="entry name" value="GAE_dom"/>
</dbReference>
<feature type="region of interest" description="Disordered" evidence="10">
    <location>
        <begin position="800"/>
        <end position="858"/>
    </location>
</feature>
<dbReference type="FunFam" id="1.25.40.90:FF:000011">
    <property type="entry name" value="ADP-ribosylation factor-binding protein GGA3 isoform X1"/>
    <property type="match status" value="1"/>
</dbReference>
<dbReference type="Pfam" id="PF03127">
    <property type="entry name" value="GAT"/>
    <property type="match status" value="1"/>
</dbReference>
<dbReference type="InterPro" id="IPR004152">
    <property type="entry name" value="GAT_dom"/>
</dbReference>
<evidence type="ECO:0000256" key="4">
    <source>
        <dbReference type="ARBA" id="ARBA00022448"/>
    </source>
</evidence>
<dbReference type="GO" id="GO:0034394">
    <property type="term" value="P:protein localization to cell surface"/>
    <property type="evidence" value="ECO:0007669"/>
    <property type="project" value="TreeGrafter"/>
</dbReference>
<feature type="compositionally biased region" description="Pro residues" evidence="10">
    <location>
        <begin position="838"/>
        <end position="855"/>
    </location>
</feature>
<evidence type="ECO:0000313" key="15">
    <source>
        <dbReference type="Proteomes" id="UP001174136"/>
    </source>
</evidence>
<dbReference type="SUPFAM" id="SSF49348">
    <property type="entry name" value="Clathrin adaptor appendage domain"/>
    <property type="match status" value="1"/>
</dbReference>
<organism evidence="14 15">
    <name type="scientific">Merluccius polli</name>
    <name type="common">Benguela hake</name>
    <name type="synonym">Merluccius cadenati</name>
    <dbReference type="NCBI Taxonomy" id="89951"/>
    <lineage>
        <taxon>Eukaryota</taxon>
        <taxon>Metazoa</taxon>
        <taxon>Chordata</taxon>
        <taxon>Craniata</taxon>
        <taxon>Vertebrata</taxon>
        <taxon>Euteleostomi</taxon>
        <taxon>Actinopterygii</taxon>
        <taxon>Neopterygii</taxon>
        <taxon>Teleostei</taxon>
        <taxon>Neoteleostei</taxon>
        <taxon>Acanthomorphata</taxon>
        <taxon>Zeiogadaria</taxon>
        <taxon>Gadariae</taxon>
        <taxon>Gadiformes</taxon>
        <taxon>Gadoidei</taxon>
        <taxon>Merlucciidae</taxon>
        <taxon>Merluccius</taxon>
    </lineage>
</organism>
<keyword evidence="8" id="KW-0333">Golgi apparatus</keyword>
<dbReference type="Gene3D" id="1.20.58.160">
    <property type="match status" value="1"/>
</dbReference>
<reference evidence="14" key="1">
    <citation type="journal article" date="2023" name="Front. Mar. Sci.">
        <title>A new Merluccius polli reference genome to investigate the effects of global change in West African waters.</title>
        <authorList>
            <person name="Mateo J.L."/>
            <person name="Blanco-Fernandez C."/>
            <person name="Garcia-Vazquez E."/>
            <person name="Machado-Schiaffino G."/>
        </authorList>
    </citation>
    <scope>NUCLEOTIDE SEQUENCE</scope>
    <source>
        <strain evidence="14">C29</strain>
        <tissue evidence="14">Fin</tissue>
    </source>
</reference>
<dbReference type="EMBL" id="JAOPHQ010001505">
    <property type="protein sequence ID" value="KAK0150348.1"/>
    <property type="molecule type" value="Genomic_DNA"/>
</dbReference>
<dbReference type="GO" id="GO:0031901">
    <property type="term" value="C:early endosome membrane"/>
    <property type="evidence" value="ECO:0007669"/>
    <property type="project" value="UniProtKB-SubCell"/>
</dbReference>
<dbReference type="Gene3D" id="2.60.40.1230">
    <property type="match status" value="1"/>
</dbReference>
<dbReference type="FunFam" id="1.20.5.170:FF:000023">
    <property type="entry name" value="ADP-ribosylation factor-binding protein GGA3 isoform X1"/>
    <property type="match status" value="1"/>
</dbReference>
<dbReference type="PANTHER" id="PTHR45905:SF4">
    <property type="entry name" value="ADP-RIBOSYLATION FACTOR-BINDING PROTEIN GGA1"/>
    <property type="match status" value="1"/>
</dbReference>
<dbReference type="Pfam" id="PF00790">
    <property type="entry name" value="VHS"/>
    <property type="match status" value="1"/>
</dbReference>
<feature type="domain" description="GAT" evidence="13">
    <location>
        <begin position="521"/>
        <end position="656"/>
    </location>
</feature>
<evidence type="ECO:0000313" key="14">
    <source>
        <dbReference type="EMBL" id="KAK0150348.1"/>
    </source>
</evidence>
<dbReference type="PROSITE" id="PS50180">
    <property type="entry name" value="GAE"/>
    <property type="match status" value="1"/>
</dbReference>
<dbReference type="InterPro" id="IPR008942">
    <property type="entry name" value="ENTH_VHS"/>
</dbReference>
<evidence type="ECO:0000256" key="5">
    <source>
        <dbReference type="ARBA" id="ARBA00022753"/>
    </source>
</evidence>
<feature type="compositionally biased region" description="Low complexity" evidence="10">
    <location>
        <begin position="672"/>
        <end position="688"/>
    </location>
</feature>
<dbReference type="GO" id="GO:0006886">
    <property type="term" value="P:intracellular protein transport"/>
    <property type="evidence" value="ECO:0007669"/>
    <property type="project" value="InterPro"/>
</dbReference>
<evidence type="ECO:0000256" key="9">
    <source>
        <dbReference type="ARBA" id="ARBA00023136"/>
    </source>
</evidence>
<accession>A0AA47P7J7</accession>